<dbReference type="InterPro" id="IPR047057">
    <property type="entry name" value="MerR_fam"/>
</dbReference>
<dbReference type="InterPro" id="IPR000551">
    <property type="entry name" value="MerR-type_HTH_dom"/>
</dbReference>
<reference evidence="4" key="1">
    <citation type="journal article" date="2022" name="Cell">
        <title>Design, construction, and in vivo augmentation of a complex gut microbiome.</title>
        <authorList>
            <person name="Cheng A.G."/>
            <person name="Ho P.Y."/>
            <person name="Aranda-Diaz A."/>
            <person name="Jain S."/>
            <person name="Yu F.B."/>
            <person name="Meng X."/>
            <person name="Wang M."/>
            <person name="Iakiviak M."/>
            <person name="Nagashima K."/>
            <person name="Zhao A."/>
            <person name="Murugkar P."/>
            <person name="Patil A."/>
            <person name="Atabakhsh K."/>
            <person name="Weakley A."/>
            <person name="Yan J."/>
            <person name="Brumbaugh A.R."/>
            <person name="Higginbottom S."/>
            <person name="Dimas A."/>
            <person name="Shiver A.L."/>
            <person name="Deutschbauer A."/>
            <person name="Neff N."/>
            <person name="Sonnenburg J.L."/>
            <person name="Huang K.C."/>
            <person name="Fischbach M.A."/>
        </authorList>
    </citation>
    <scope>NUCLEOTIDE SEQUENCE</scope>
    <source>
        <strain evidence="4">DSM 19829</strain>
    </source>
</reference>
<dbReference type="PANTHER" id="PTHR30204:SF96">
    <property type="entry name" value="CHROMOSOME-ANCHORING PROTEIN RACA"/>
    <property type="match status" value="1"/>
</dbReference>
<evidence type="ECO:0000313" key="4">
    <source>
        <dbReference type="EMBL" id="UWP60798.1"/>
    </source>
</evidence>
<evidence type="ECO:0000313" key="5">
    <source>
        <dbReference type="Proteomes" id="UP001060164"/>
    </source>
</evidence>
<proteinExistence type="predicted"/>
<keyword evidence="2" id="KW-0175">Coiled coil</keyword>
<keyword evidence="1" id="KW-0238">DNA-binding</keyword>
<evidence type="ECO:0000259" key="3">
    <source>
        <dbReference type="PROSITE" id="PS50937"/>
    </source>
</evidence>
<dbReference type="Gene3D" id="1.10.1660.10">
    <property type="match status" value="1"/>
</dbReference>
<accession>A0ABY5VMY0</accession>
<organism evidence="4 5">
    <name type="scientific">Ruminococcus gauvreauii</name>
    <dbReference type="NCBI Taxonomy" id="438033"/>
    <lineage>
        <taxon>Bacteria</taxon>
        <taxon>Bacillati</taxon>
        <taxon>Bacillota</taxon>
        <taxon>Clostridia</taxon>
        <taxon>Eubacteriales</taxon>
        <taxon>Oscillospiraceae</taxon>
        <taxon>Ruminococcus</taxon>
    </lineage>
</organism>
<gene>
    <name evidence="4" type="ORF">NQ502_07110</name>
</gene>
<evidence type="ECO:0000256" key="2">
    <source>
        <dbReference type="SAM" id="Coils"/>
    </source>
</evidence>
<feature type="coiled-coil region" evidence="2">
    <location>
        <begin position="95"/>
        <end position="122"/>
    </location>
</feature>
<keyword evidence="5" id="KW-1185">Reference proteome</keyword>
<feature type="domain" description="HTH merR-type" evidence="3">
    <location>
        <begin position="11"/>
        <end position="80"/>
    </location>
</feature>
<dbReference type="PANTHER" id="PTHR30204">
    <property type="entry name" value="REDOX-CYCLING DRUG-SENSING TRANSCRIPTIONAL ACTIVATOR SOXR"/>
    <property type="match status" value="1"/>
</dbReference>
<dbReference type="EMBL" id="CP102290">
    <property type="protein sequence ID" value="UWP60798.1"/>
    <property type="molecule type" value="Genomic_DNA"/>
</dbReference>
<dbReference type="Pfam" id="PF13411">
    <property type="entry name" value="MerR_1"/>
    <property type="match status" value="1"/>
</dbReference>
<sequence length="272" mass="30957">MSKYKAIPEGYMTVGELAKKMDVTVRTLQYYDREGVLSPSAESAGGRRLYTDKDLVRLHQILSLKSLGFSLDDIKNHLISLETPEDVAGALADQAAAIRKKIETLSESLKEIEILREEALQMQSVDFKKYADIITNLRMKNEYYWMIKHLDDQVLDHFHGLFNMDSGLAMLETLTRLFDEAVQFQKDGVPPGSEKGQRFAGEYWDMIMKFTGGDAAMLSKLMEMNESMETDHVMTGDMGWKQKQAIANEFIIPALEEYFDKKGLDPFQGVTK</sequence>
<dbReference type="PRINTS" id="PR00040">
    <property type="entry name" value="HTHMERR"/>
</dbReference>
<name>A0ABY5VMY0_9FIRM</name>
<dbReference type="SMART" id="SM00422">
    <property type="entry name" value="HTH_MERR"/>
    <property type="match status" value="1"/>
</dbReference>
<dbReference type="CDD" id="cd01106">
    <property type="entry name" value="HTH_TipAL-Mta"/>
    <property type="match status" value="1"/>
</dbReference>
<dbReference type="PROSITE" id="PS50937">
    <property type="entry name" value="HTH_MERR_2"/>
    <property type="match status" value="1"/>
</dbReference>
<evidence type="ECO:0000256" key="1">
    <source>
        <dbReference type="ARBA" id="ARBA00023125"/>
    </source>
</evidence>
<dbReference type="Proteomes" id="UP001060164">
    <property type="component" value="Chromosome"/>
</dbReference>
<dbReference type="SUPFAM" id="SSF46955">
    <property type="entry name" value="Putative DNA-binding domain"/>
    <property type="match status" value="1"/>
</dbReference>
<dbReference type="RefSeq" id="WP_028527502.1">
    <property type="nucleotide sequence ID" value="NZ_CABLBR010000003.1"/>
</dbReference>
<protein>
    <submittedName>
        <fullName evidence="4">MerR family transcriptional regulator</fullName>
    </submittedName>
</protein>
<dbReference type="InterPro" id="IPR009061">
    <property type="entry name" value="DNA-bd_dom_put_sf"/>
</dbReference>